<dbReference type="EMBL" id="RAWB01000040">
    <property type="protein sequence ID" value="RKH65268.1"/>
    <property type="molecule type" value="Genomic_DNA"/>
</dbReference>
<proteinExistence type="predicted"/>
<dbReference type="RefSeq" id="WP_120642497.1">
    <property type="nucleotide sequence ID" value="NZ_RAWB01000040.1"/>
</dbReference>
<dbReference type="InterPro" id="IPR018958">
    <property type="entry name" value="Knr4/Smi1-like_dom"/>
</dbReference>
<dbReference type="InterPro" id="IPR037883">
    <property type="entry name" value="Knr4/Smi1-like_sf"/>
</dbReference>
<accession>A0A3A8QAS1</accession>
<dbReference type="Proteomes" id="UP000272888">
    <property type="component" value="Unassembled WGS sequence"/>
</dbReference>
<keyword evidence="3" id="KW-1185">Reference proteome</keyword>
<dbReference type="SUPFAM" id="SSF160631">
    <property type="entry name" value="SMI1/KNR4-like"/>
    <property type="match status" value="1"/>
</dbReference>
<reference evidence="3" key="1">
    <citation type="submission" date="2018-09" db="EMBL/GenBank/DDBJ databases">
        <authorList>
            <person name="Livingstone P.G."/>
            <person name="Whitworth D.E."/>
        </authorList>
    </citation>
    <scope>NUCLEOTIDE SEQUENCE [LARGE SCALE GENOMIC DNA]</scope>
    <source>
        <strain evidence="3">CA051B</strain>
    </source>
</reference>
<evidence type="ECO:0000313" key="3">
    <source>
        <dbReference type="Proteomes" id="UP000272888"/>
    </source>
</evidence>
<name>A0A3A8QAS1_9BACT</name>
<evidence type="ECO:0000259" key="1">
    <source>
        <dbReference type="SMART" id="SM00860"/>
    </source>
</evidence>
<dbReference type="SMART" id="SM00860">
    <property type="entry name" value="SMI1_KNR4"/>
    <property type="match status" value="1"/>
</dbReference>
<gene>
    <name evidence="2" type="ORF">D7V93_06280</name>
</gene>
<comment type="caution">
    <text evidence="2">The sequence shown here is derived from an EMBL/GenBank/DDBJ whole genome shotgun (WGS) entry which is preliminary data.</text>
</comment>
<dbReference type="AlphaFoldDB" id="A0A3A8QAS1"/>
<feature type="domain" description="Knr4/Smi1-like" evidence="1">
    <location>
        <begin position="19"/>
        <end position="141"/>
    </location>
</feature>
<protein>
    <submittedName>
        <fullName evidence="2">SMI1/KNR4 family protein</fullName>
    </submittedName>
</protein>
<organism evidence="2 3">
    <name type="scientific">Corallococcus llansteffanensis</name>
    <dbReference type="NCBI Taxonomy" id="2316731"/>
    <lineage>
        <taxon>Bacteria</taxon>
        <taxon>Pseudomonadati</taxon>
        <taxon>Myxococcota</taxon>
        <taxon>Myxococcia</taxon>
        <taxon>Myxococcales</taxon>
        <taxon>Cystobacterineae</taxon>
        <taxon>Myxococcaceae</taxon>
        <taxon>Corallococcus</taxon>
    </lineage>
</organism>
<dbReference type="Pfam" id="PF09346">
    <property type="entry name" value="SMI1_KNR4"/>
    <property type="match status" value="1"/>
</dbReference>
<evidence type="ECO:0000313" key="2">
    <source>
        <dbReference type="EMBL" id="RKH65268.1"/>
    </source>
</evidence>
<sequence length="157" mass="17892">MAIQTLLAEISRSHFPNPPATPAQLEDFEHRVGWRLDADLRAFYLHCDGAALFKTPNTPFHLCSLAEVVRARTVLGMADTDEWGPASWFILCNLYDTNFVLIDVSHQESDRYILRDGYREGFPSPEACPRIAGSFSEFLEGALQSNGRWFWLDKLQQ</sequence>
<dbReference type="Gene3D" id="3.40.1580.10">
    <property type="entry name" value="SMI1/KNR4-like"/>
    <property type="match status" value="1"/>
</dbReference>